<accession>A0ABR8CIB4</accession>
<name>A0ABR8CIB4_9CYAN</name>
<organism evidence="1 2">
    <name type="scientific">Phormidium tenue FACHB-1050</name>
    <dbReference type="NCBI Taxonomy" id="2692857"/>
    <lineage>
        <taxon>Bacteria</taxon>
        <taxon>Bacillati</taxon>
        <taxon>Cyanobacteriota</taxon>
        <taxon>Cyanophyceae</taxon>
        <taxon>Oscillatoriophycideae</taxon>
        <taxon>Oscillatoriales</taxon>
        <taxon>Oscillatoriaceae</taxon>
        <taxon>Phormidium</taxon>
    </lineage>
</organism>
<dbReference type="Proteomes" id="UP000618445">
    <property type="component" value="Unassembled WGS sequence"/>
</dbReference>
<keyword evidence="2" id="KW-1185">Reference proteome</keyword>
<protein>
    <recommendedName>
        <fullName evidence="3">DUF928 domain-containing protein</fullName>
    </recommendedName>
</protein>
<dbReference type="EMBL" id="JACJQY010000064">
    <property type="protein sequence ID" value="MBD2319770.1"/>
    <property type="molecule type" value="Genomic_DNA"/>
</dbReference>
<dbReference type="RefSeq" id="WP_190582114.1">
    <property type="nucleotide sequence ID" value="NZ_CAWPQU010000061.1"/>
</dbReference>
<sequence length="220" mass="25286">MVRVNWCCGILAAIAIGQGVVPMETIQASPWNSILESFSRRPKPPLGGRSEFCVISPRRLPDGIERISGDRLLFVWNGMISKIEVHAEGVDEPLWSQVVKLDARQAKYTGSPLIAGARYEWWIFNRFAVNETKPSLRVPFQVIEPLERDRVALEFSELNAQMRSTKKWVSAEEWSRRRSQYFISQGLFVDAMREILSVQRPSQELRTIWQQIPVDLCKRG</sequence>
<evidence type="ECO:0000313" key="1">
    <source>
        <dbReference type="EMBL" id="MBD2319770.1"/>
    </source>
</evidence>
<evidence type="ECO:0008006" key="3">
    <source>
        <dbReference type="Google" id="ProtNLM"/>
    </source>
</evidence>
<gene>
    <name evidence="1" type="ORF">H6G05_23390</name>
</gene>
<reference evidence="1 2" key="1">
    <citation type="journal article" date="2020" name="ISME J.">
        <title>Comparative genomics reveals insights into cyanobacterial evolution and habitat adaptation.</title>
        <authorList>
            <person name="Chen M.Y."/>
            <person name="Teng W.K."/>
            <person name="Zhao L."/>
            <person name="Hu C.X."/>
            <person name="Zhou Y.K."/>
            <person name="Han B.P."/>
            <person name="Song L.R."/>
            <person name="Shu W.S."/>
        </authorList>
    </citation>
    <scope>NUCLEOTIDE SEQUENCE [LARGE SCALE GENOMIC DNA]</scope>
    <source>
        <strain evidence="1 2">FACHB-1050</strain>
    </source>
</reference>
<comment type="caution">
    <text evidence="1">The sequence shown here is derived from an EMBL/GenBank/DDBJ whole genome shotgun (WGS) entry which is preliminary data.</text>
</comment>
<evidence type="ECO:0000313" key="2">
    <source>
        <dbReference type="Proteomes" id="UP000618445"/>
    </source>
</evidence>
<proteinExistence type="predicted"/>